<name>A0A1Y1LN14_PHOPY</name>
<feature type="coiled-coil region" evidence="6">
    <location>
        <begin position="625"/>
        <end position="754"/>
    </location>
</feature>
<evidence type="ECO:0000256" key="6">
    <source>
        <dbReference type="SAM" id="Coils"/>
    </source>
</evidence>
<dbReference type="GO" id="GO:0000226">
    <property type="term" value="P:microtubule cytoskeleton organization"/>
    <property type="evidence" value="ECO:0007669"/>
    <property type="project" value="InterPro"/>
</dbReference>
<evidence type="ECO:0000256" key="7">
    <source>
        <dbReference type="SAM" id="MobiDB-lite"/>
    </source>
</evidence>
<keyword evidence="5" id="KW-0206">Cytoskeleton</keyword>
<feature type="region of interest" description="Disordered" evidence="7">
    <location>
        <begin position="765"/>
        <end position="802"/>
    </location>
</feature>
<evidence type="ECO:0000256" key="5">
    <source>
        <dbReference type="ARBA" id="ARBA00023212"/>
    </source>
</evidence>
<feature type="compositionally biased region" description="Basic and acidic residues" evidence="7">
    <location>
        <begin position="773"/>
        <end position="784"/>
    </location>
</feature>
<feature type="compositionally biased region" description="Basic and acidic residues" evidence="7">
    <location>
        <begin position="206"/>
        <end position="216"/>
    </location>
</feature>
<evidence type="ECO:0000256" key="2">
    <source>
        <dbReference type="ARBA" id="ARBA00007525"/>
    </source>
</evidence>
<protein>
    <recommendedName>
        <fullName evidence="9">MAP7 domain-containing protein</fullName>
    </recommendedName>
</protein>
<dbReference type="InterPro" id="IPR008604">
    <property type="entry name" value="MAP7_fam"/>
</dbReference>
<feature type="compositionally biased region" description="Low complexity" evidence="7">
    <location>
        <begin position="387"/>
        <end position="414"/>
    </location>
</feature>
<dbReference type="EMBL" id="GEZM01052675">
    <property type="protein sequence ID" value="JAV74331.1"/>
    <property type="molecule type" value="Transcribed_RNA"/>
</dbReference>
<organism evidence="8">
    <name type="scientific">Photinus pyralis</name>
    <name type="common">Common eastern firefly</name>
    <name type="synonym">Lampyris pyralis</name>
    <dbReference type="NCBI Taxonomy" id="7054"/>
    <lineage>
        <taxon>Eukaryota</taxon>
        <taxon>Metazoa</taxon>
        <taxon>Ecdysozoa</taxon>
        <taxon>Arthropoda</taxon>
        <taxon>Hexapoda</taxon>
        <taxon>Insecta</taxon>
        <taxon>Pterygota</taxon>
        <taxon>Neoptera</taxon>
        <taxon>Endopterygota</taxon>
        <taxon>Coleoptera</taxon>
        <taxon>Polyphaga</taxon>
        <taxon>Elateriformia</taxon>
        <taxon>Elateroidea</taxon>
        <taxon>Lampyridae</taxon>
        <taxon>Lampyrinae</taxon>
        <taxon>Photinus</taxon>
    </lineage>
</organism>
<accession>A0A1Y1LN14</accession>
<evidence type="ECO:0000313" key="8">
    <source>
        <dbReference type="EMBL" id="JAV74331.1"/>
    </source>
</evidence>
<dbReference type="PANTHER" id="PTHR15073:SF18">
    <property type="entry name" value="ENSCONSIN, ISOFORM F"/>
    <property type="match status" value="1"/>
</dbReference>
<feature type="compositionally biased region" description="Basic and acidic residues" evidence="7">
    <location>
        <begin position="435"/>
        <end position="444"/>
    </location>
</feature>
<dbReference type="GO" id="GO:0015630">
    <property type="term" value="C:microtubule cytoskeleton"/>
    <property type="evidence" value="ECO:0007669"/>
    <property type="project" value="InterPro"/>
</dbReference>
<feature type="region of interest" description="Disordered" evidence="7">
    <location>
        <begin position="170"/>
        <end position="276"/>
    </location>
</feature>
<evidence type="ECO:0008006" key="9">
    <source>
        <dbReference type="Google" id="ProtNLM"/>
    </source>
</evidence>
<dbReference type="InterPro" id="IPR051483">
    <property type="entry name" value="MAP7_domain-containing"/>
</dbReference>
<dbReference type="Pfam" id="PF05672">
    <property type="entry name" value="MAP7"/>
    <property type="match status" value="1"/>
</dbReference>
<evidence type="ECO:0000256" key="4">
    <source>
        <dbReference type="ARBA" id="ARBA00023054"/>
    </source>
</evidence>
<comment type="subcellular location">
    <subcellularLocation>
        <location evidence="1">Cytoplasm</location>
        <location evidence="1">Cytoskeleton</location>
    </subcellularLocation>
</comment>
<evidence type="ECO:0000256" key="1">
    <source>
        <dbReference type="ARBA" id="ARBA00004245"/>
    </source>
</evidence>
<comment type="similarity">
    <text evidence="2">Belongs to the MAP7 family.</text>
</comment>
<feature type="region of interest" description="Disordered" evidence="7">
    <location>
        <begin position="330"/>
        <end position="366"/>
    </location>
</feature>
<evidence type="ECO:0000256" key="3">
    <source>
        <dbReference type="ARBA" id="ARBA00022490"/>
    </source>
</evidence>
<feature type="compositionally biased region" description="Basic and acidic residues" evidence="7">
    <location>
        <begin position="792"/>
        <end position="802"/>
    </location>
</feature>
<proteinExistence type="inferred from homology"/>
<sequence length="849" mass="96166">MGPEARLCYGIPSTSLEHLRNILLTSLPHENIAKQDRLRAANLKKIILPCSTAGSRPSSANRDEKEARIKTFKERQNEERQRKLDEMKHQALAAQRFKEQKENERRQRIDDLRLKEDERRQQVEDRKKAINDAERDRLESILKRNQEREARIEAKRKNERSSMVFAFGSSTPRMLGPADSSGSFWGHRRATSTQNITYSPAPLTRRQSERELDGGSKKRATSAGGLERSGEATTPQHPAGCISGYVGRRRTDLMPTIPAKDSPTTLPRKPFMRSPGRAYSMSRLDQLSKPRKRPTDLPTLTEMAIHSPFKSLYHPQQSSVSRSMSHLAFNKPAQPVQSQKPLRKADSRSMHQLTTAVSLPPPRTTRATELRQKKLASTNCFSQVEAPSRPSSSLSQQSTSSVTSSVVMRSRPSTAPRGPRPASIAVTGITTDLKNLADIKKPDNKPPLPKVRKSSLVKSQEKIGKKKSLSSPTEGSPKTLLSPTSTATATITTDVDITNTLINVDRNTTNFVSETISNEDKLILNGQECSIESDNKQTTPQLIQIDQIGPTDVTDQLETKFNEMSICDDEKGDAVKDMIYQIIDKVEENIFGKSEPSAVPDNQLDMFESQSGDIDMTASVNSKPRITTEEEAKAALAERRRLAREEAERQAEMERLRIEEEIRIEYERQQREEELQRQLIEQQRAAEEERLREAIKEAQRREEEEKLRKEEELRLKVLKDEAERKAREEAERQKAELQERLKNEEKEREARRKRVEAIMLRTRGKNNSGVSQTEEKNAENKFEVKVNGSKTDSAENGHKNGKDIETVDNIIPVDTLKNANTVNVTTLSTDDTINSNDAWQRNSQTDLLM</sequence>
<keyword evidence="4 6" id="KW-0175">Coiled coil</keyword>
<reference evidence="8" key="1">
    <citation type="journal article" date="2016" name="Sci. Rep.">
        <title>Molecular characterization of firefly nuptial gifts: a multi-omics approach sheds light on postcopulatory sexual selection.</title>
        <authorList>
            <person name="Al-Wathiqui N."/>
            <person name="Fallon T.R."/>
            <person name="South A."/>
            <person name="Weng J.K."/>
            <person name="Lewis S.M."/>
        </authorList>
    </citation>
    <scope>NUCLEOTIDE SEQUENCE</scope>
</reference>
<dbReference type="AlphaFoldDB" id="A0A1Y1LN14"/>
<feature type="coiled-coil region" evidence="6">
    <location>
        <begin position="62"/>
        <end position="104"/>
    </location>
</feature>
<dbReference type="PANTHER" id="PTHR15073">
    <property type="entry name" value="MICROTUBULE-ASSOCIATED PROTEIN"/>
    <property type="match status" value="1"/>
</dbReference>
<feature type="region of interest" description="Disordered" evidence="7">
    <location>
        <begin position="378"/>
        <end position="485"/>
    </location>
</feature>
<keyword evidence="3" id="KW-0963">Cytoplasm</keyword>
<dbReference type="EMBL" id="GEZM01052677">
    <property type="protein sequence ID" value="JAV74329.1"/>
    <property type="molecule type" value="Transcribed_RNA"/>
</dbReference>